<dbReference type="EMBL" id="QRDC01000002">
    <property type="protein sequence ID" value="KAA1280228.1"/>
    <property type="molecule type" value="Genomic_DNA"/>
</dbReference>
<sequence>MALLSGCAKSQIQYEAIKVNQLPIPASLLSECPVPIIPKEMTYGDSVLLNLTLLDSIDECNGKLRAITAIEENRSKP</sequence>
<gene>
    <name evidence="1" type="ORF">DXF85_02820</name>
</gene>
<comment type="caution">
    <text evidence="1">The sequence shown here is derived from an EMBL/GenBank/DDBJ whole genome shotgun (WGS) entry which is preliminary data.</text>
</comment>
<evidence type="ECO:0000313" key="1">
    <source>
        <dbReference type="EMBL" id="KAA1280228.1"/>
    </source>
</evidence>
<dbReference type="InterPro" id="IPR058979">
    <property type="entry name" value="LysC-like"/>
</dbReference>
<reference evidence="1 2" key="1">
    <citation type="submission" date="2018-08" db="EMBL/GenBank/DDBJ databases">
        <title>Complete genomic analysis of a Citrobacter pasteurii isolated from cockles (Cerastoderma edule) containing a new chromosomic qnrB allele.</title>
        <authorList>
            <person name="Rodrigues A."/>
            <person name="Baptista T."/>
            <person name="Quesada A."/>
            <person name="Campos M.J."/>
        </authorList>
    </citation>
    <scope>NUCLEOTIDE SEQUENCE [LARGE SCALE GENOMIC DNA]</scope>
    <source>
        <strain evidence="1 2">BA18</strain>
    </source>
</reference>
<dbReference type="Proteomes" id="UP000468420">
    <property type="component" value="Unassembled WGS sequence"/>
</dbReference>
<name>A0A6N6K9J2_9ENTR</name>
<dbReference type="RefSeq" id="WP_149691278.1">
    <property type="nucleotide sequence ID" value="NZ_QRDC01000002.1"/>
</dbReference>
<organism evidence="1 2">
    <name type="scientific">Citrobacter pasteurii</name>
    <dbReference type="NCBI Taxonomy" id="1563222"/>
    <lineage>
        <taxon>Bacteria</taxon>
        <taxon>Pseudomonadati</taxon>
        <taxon>Pseudomonadota</taxon>
        <taxon>Gammaproteobacteria</taxon>
        <taxon>Enterobacterales</taxon>
        <taxon>Enterobacteriaceae</taxon>
        <taxon>Citrobacter</taxon>
    </lineage>
</organism>
<dbReference type="Pfam" id="PF23793">
    <property type="entry name" value="LysC"/>
    <property type="match status" value="1"/>
</dbReference>
<proteinExistence type="predicted"/>
<dbReference type="AlphaFoldDB" id="A0A6N6K9J2"/>
<evidence type="ECO:0000313" key="2">
    <source>
        <dbReference type="Proteomes" id="UP000468420"/>
    </source>
</evidence>
<accession>A0A6N6K9J2</accession>
<protein>
    <submittedName>
        <fullName evidence="1">Peptidase</fullName>
    </submittedName>
</protein>